<feature type="transmembrane region" description="Helical" evidence="1">
    <location>
        <begin position="231"/>
        <end position="255"/>
    </location>
</feature>
<keyword evidence="1" id="KW-0472">Membrane</keyword>
<gene>
    <name evidence="2" type="ORF">A2150_04660</name>
</gene>
<feature type="transmembrane region" description="Helical" evidence="1">
    <location>
        <begin position="38"/>
        <end position="66"/>
    </location>
</feature>
<evidence type="ECO:0000313" key="3">
    <source>
        <dbReference type="Proteomes" id="UP000177925"/>
    </source>
</evidence>
<sequence length="289" mass="32720">MTTDYKKSLNILRRQGYGGGFILKHRALLTLPIHPLDLALGVVLAILLFGAWLFALPFVTQFWAIFLEHGLSALSLPNQVELVRYSAMDIYEFDFPHIELASGVPDFAAWWIATVVTVLVFVGSFFLPKNKVPLIYLARFIAAVQGVSQVYFLLTPETFPYTLSGYIAGIMLAGLALITLIPLILGLTYNIFYFGFWKKLSLAILTMGHLIVLVPLQYLTQAYILHLSSLMFMPVLFVIFGLPLDIMVFIALYAWGMTWKQLRTSDLRGRRAAADRETHSPRDRRQERA</sequence>
<dbReference type="AlphaFoldDB" id="A0A1F6TB83"/>
<dbReference type="Proteomes" id="UP000177925">
    <property type="component" value="Unassembled WGS sequence"/>
</dbReference>
<evidence type="ECO:0000256" key="1">
    <source>
        <dbReference type="SAM" id="Phobius"/>
    </source>
</evidence>
<dbReference type="EMBL" id="MFSS01000091">
    <property type="protein sequence ID" value="OGI42384.1"/>
    <property type="molecule type" value="Genomic_DNA"/>
</dbReference>
<evidence type="ECO:0000313" key="2">
    <source>
        <dbReference type="EMBL" id="OGI42384.1"/>
    </source>
</evidence>
<feature type="transmembrane region" description="Helical" evidence="1">
    <location>
        <begin position="108"/>
        <end position="127"/>
    </location>
</feature>
<feature type="transmembrane region" description="Helical" evidence="1">
    <location>
        <begin position="166"/>
        <end position="188"/>
    </location>
</feature>
<comment type="caution">
    <text evidence="2">The sequence shown here is derived from an EMBL/GenBank/DDBJ whole genome shotgun (WGS) entry which is preliminary data.</text>
</comment>
<reference evidence="2 3" key="1">
    <citation type="journal article" date="2016" name="Nat. Commun.">
        <title>Thousands of microbial genomes shed light on interconnected biogeochemical processes in an aquifer system.</title>
        <authorList>
            <person name="Anantharaman K."/>
            <person name="Brown C.T."/>
            <person name="Hug L.A."/>
            <person name="Sharon I."/>
            <person name="Castelle C.J."/>
            <person name="Probst A.J."/>
            <person name="Thomas B.C."/>
            <person name="Singh A."/>
            <person name="Wilkins M.J."/>
            <person name="Karaoz U."/>
            <person name="Brodie E.L."/>
            <person name="Williams K.H."/>
            <person name="Hubbard S.S."/>
            <person name="Banfield J.F."/>
        </authorList>
    </citation>
    <scope>NUCLEOTIDE SEQUENCE [LARGE SCALE GENOMIC DNA]</scope>
</reference>
<keyword evidence="1" id="KW-0812">Transmembrane</keyword>
<organism evidence="2 3">
    <name type="scientific">Candidatus Muproteobacteria bacterium RBG_16_64_11</name>
    <dbReference type="NCBI Taxonomy" id="1817758"/>
    <lineage>
        <taxon>Bacteria</taxon>
        <taxon>Pseudomonadati</taxon>
        <taxon>Pseudomonadota</taxon>
        <taxon>Candidatus Muproteobacteria</taxon>
    </lineage>
</organism>
<protein>
    <submittedName>
        <fullName evidence="2">Uncharacterized protein</fullName>
    </submittedName>
</protein>
<feature type="transmembrane region" description="Helical" evidence="1">
    <location>
        <begin position="134"/>
        <end position="154"/>
    </location>
</feature>
<proteinExistence type="predicted"/>
<feature type="transmembrane region" description="Helical" evidence="1">
    <location>
        <begin position="200"/>
        <end position="219"/>
    </location>
</feature>
<keyword evidence="1" id="KW-1133">Transmembrane helix</keyword>
<dbReference type="STRING" id="1817758.A2150_04660"/>
<name>A0A1F6TB83_9PROT</name>
<accession>A0A1F6TB83</accession>